<feature type="region of interest" description="Disordered" evidence="2">
    <location>
        <begin position="227"/>
        <end position="416"/>
    </location>
</feature>
<evidence type="ECO:0000256" key="2">
    <source>
        <dbReference type="SAM" id="MobiDB-lite"/>
    </source>
</evidence>
<feature type="compositionally biased region" description="Low complexity" evidence="2">
    <location>
        <begin position="289"/>
        <end position="303"/>
    </location>
</feature>
<protein>
    <submittedName>
        <fullName evidence="5">Col_cuticle_N domain-containing protein</fullName>
    </submittedName>
</protein>
<evidence type="ECO:0000256" key="3">
    <source>
        <dbReference type="SAM" id="Phobius"/>
    </source>
</evidence>
<sequence>MRAINAKHEIVLHVLYVPLPIRLSPTVQKAGGGRMLSEDDWKMSEGGQWTVNSALQPVVSSDMEECGLKWWVRAAAALAGTAFVALVITVPVLMNDVTLMEEQLALQRVEYLEMSNVMWEELMAQEQEIKYTRVSRDTQRVRRQYDSSDSEKPSTGAEKKPLVCPAGPPGPPGAAGEKGDDGENGIPGLPGNNGGDDSAFTPSDNPYEATAVAGSSCLPCPSGPPGYPGYKGKRGQRGQKGPKGAQGAPGRDGELGEEGPEGERGYPGDQGVQGEKGAPGEDGIGYAKGAPGPRGEPGMPGMVGDEGMPGERGDDAIAGPQGETGPVGPPGEPGKDGVAGFAGKPGPHGADAEYCPCPERSKEAADDKRGSGIYDLIKDTSAHTVAESKPPALEPVTETLPPSQEPVPASLKTAESIYDKRARAAALRRRH</sequence>
<name>A0A1I7Z1T7_9BILA</name>
<dbReference type="Proteomes" id="UP000095287">
    <property type="component" value="Unplaced"/>
</dbReference>
<dbReference type="AlphaFoldDB" id="A0A1I7Z1T7"/>
<dbReference type="Pfam" id="PF01391">
    <property type="entry name" value="Collagen"/>
    <property type="match status" value="2"/>
</dbReference>
<feature type="transmembrane region" description="Helical" evidence="3">
    <location>
        <begin position="70"/>
        <end position="94"/>
    </location>
</feature>
<reference evidence="5" key="1">
    <citation type="submission" date="2016-11" db="UniProtKB">
        <authorList>
            <consortium name="WormBaseParasite"/>
        </authorList>
    </citation>
    <scope>IDENTIFICATION</scope>
</reference>
<feature type="compositionally biased region" description="Basic and acidic residues" evidence="2">
    <location>
        <begin position="136"/>
        <end position="161"/>
    </location>
</feature>
<keyword evidence="3" id="KW-1133">Transmembrane helix</keyword>
<keyword evidence="3" id="KW-0812">Transmembrane</keyword>
<feature type="region of interest" description="Disordered" evidence="2">
    <location>
        <begin position="136"/>
        <end position="207"/>
    </location>
</feature>
<dbReference type="InterPro" id="IPR008160">
    <property type="entry name" value="Collagen"/>
</dbReference>
<proteinExistence type="predicted"/>
<accession>A0A1I7Z1T7</accession>
<dbReference type="PANTHER" id="PTHR24637">
    <property type="entry name" value="COLLAGEN"/>
    <property type="match status" value="1"/>
</dbReference>
<evidence type="ECO:0000256" key="1">
    <source>
        <dbReference type="ARBA" id="ARBA00022737"/>
    </source>
</evidence>
<evidence type="ECO:0000313" key="5">
    <source>
        <dbReference type="WBParaSite" id="L893_g2174.t1"/>
    </source>
</evidence>
<evidence type="ECO:0000313" key="4">
    <source>
        <dbReference type="Proteomes" id="UP000095287"/>
    </source>
</evidence>
<keyword evidence="1" id="KW-0677">Repeat</keyword>
<feature type="compositionally biased region" description="Basic and acidic residues" evidence="2">
    <location>
        <begin position="359"/>
        <end position="381"/>
    </location>
</feature>
<dbReference type="WBParaSite" id="L893_g2174.t1">
    <property type="protein sequence ID" value="L893_g2174.t1"/>
    <property type="gene ID" value="L893_g2174"/>
</dbReference>
<dbReference type="PANTHER" id="PTHR24637:SF421">
    <property type="entry name" value="CUTICLE COLLAGEN DPY-2"/>
    <property type="match status" value="1"/>
</dbReference>
<organism evidence="4 5">
    <name type="scientific">Steinernema glaseri</name>
    <dbReference type="NCBI Taxonomy" id="37863"/>
    <lineage>
        <taxon>Eukaryota</taxon>
        <taxon>Metazoa</taxon>
        <taxon>Ecdysozoa</taxon>
        <taxon>Nematoda</taxon>
        <taxon>Chromadorea</taxon>
        <taxon>Rhabditida</taxon>
        <taxon>Tylenchina</taxon>
        <taxon>Panagrolaimomorpha</taxon>
        <taxon>Strongyloidoidea</taxon>
        <taxon>Steinernematidae</taxon>
        <taxon>Steinernema</taxon>
    </lineage>
</organism>
<keyword evidence="4" id="KW-1185">Reference proteome</keyword>
<keyword evidence="3" id="KW-0472">Membrane</keyword>